<dbReference type="InterPro" id="IPR000192">
    <property type="entry name" value="Aminotrans_V_dom"/>
</dbReference>
<dbReference type="CDD" id="cd06453">
    <property type="entry name" value="SufS_like"/>
    <property type="match status" value="1"/>
</dbReference>
<keyword evidence="8" id="KW-1185">Reference proteome</keyword>
<comment type="cofactor">
    <cofactor evidence="1">
        <name>pyridoxal 5'-phosphate</name>
        <dbReference type="ChEBI" id="CHEBI:597326"/>
    </cofactor>
</comment>
<dbReference type="InterPro" id="IPR015422">
    <property type="entry name" value="PyrdxlP-dep_Trfase_small"/>
</dbReference>
<accession>A0A181CC26</accession>
<name>A0A181CC26_9PROT</name>
<evidence type="ECO:0000256" key="2">
    <source>
        <dbReference type="ARBA" id="ARBA00010447"/>
    </source>
</evidence>
<evidence type="ECO:0000256" key="6">
    <source>
        <dbReference type="ARBA" id="ARBA00050776"/>
    </source>
</evidence>
<organism evidence="7 8">
    <name type="scientific">Komagataeibacter rhaeticus</name>
    <dbReference type="NCBI Taxonomy" id="215221"/>
    <lineage>
        <taxon>Bacteria</taxon>
        <taxon>Pseudomonadati</taxon>
        <taxon>Pseudomonadota</taxon>
        <taxon>Alphaproteobacteria</taxon>
        <taxon>Acetobacterales</taxon>
        <taxon>Acetobacteraceae</taxon>
        <taxon>Komagataeibacter</taxon>
    </lineage>
</organism>
<evidence type="ECO:0000313" key="7">
    <source>
        <dbReference type="EMBL" id="QIP35809.1"/>
    </source>
</evidence>
<sequence length="416" mass="45105">MDQILTRPGRAADSLRHVRDDFPILSEKVHGKDLVFLDSAASAQKPRQVIDCMAETMRTQYANIHRGLYWMSERTTEAYEGVRDQVAKFLGANAREEIVFTRNSTEAINLVAHSYGSMLRPGQAVVVSEMEHHANLVPWQMLRDRAGIELRVTPVTDDGALDMDALARTLSDGRVGLVAITHMSNVLGTITDARAIADMAHAAGAKVLFDGSQLAVHRRVDVSALDADFYVVTGHKLYGPTGIGVLWARRELLEAMPPFLGGGDMISTVSFERSTWAHVPHKFEAGTPAIIETIGLGAALAYIESIGFDAIGAHEDALTAYALEMLGQVQGLKVIGTAPQRGGVISFTMADVHPHDIATLLDRNGIAVRAGHHCAEPLMRRMGVSATARASFGIYTTPEEIATLAATLEQIRGFFV</sequence>
<evidence type="ECO:0000256" key="3">
    <source>
        <dbReference type="ARBA" id="ARBA00012239"/>
    </source>
</evidence>
<dbReference type="RefSeq" id="WP_050800780.1">
    <property type="nucleotide sequence ID" value="NZ_CALMTF010000011.1"/>
</dbReference>
<dbReference type="EC" id="2.8.1.7" evidence="3"/>
<evidence type="ECO:0000256" key="4">
    <source>
        <dbReference type="ARBA" id="ARBA00022679"/>
    </source>
</evidence>
<dbReference type="GeneID" id="85022556"/>
<dbReference type="KEGG" id="kre:GWK63_10340"/>
<comment type="catalytic activity">
    <reaction evidence="6">
        <text>(sulfur carrier)-H + L-cysteine = (sulfur carrier)-SH + L-alanine</text>
        <dbReference type="Rhea" id="RHEA:43892"/>
        <dbReference type="Rhea" id="RHEA-COMP:14737"/>
        <dbReference type="Rhea" id="RHEA-COMP:14739"/>
        <dbReference type="ChEBI" id="CHEBI:29917"/>
        <dbReference type="ChEBI" id="CHEBI:35235"/>
        <dbReference type="ChEBI" id="CHEBI:57972"/>
        <dbReference type="ChEBI" id="CHEBI:64428"/>
        <dbReference type="EC" id="2.8.1.7"/>
    </reaction>
</comment>
<evidence type="ECO:0000256" key="1">
    <source>
        <dbReference type="ARBA" id="ARBA00001933"/>
    </source>
</evidence>
<dbReference type="SUPFAM" id="SSF53383">
    <property type="entry name" value="PLP-dependent transferases"/>
    <property type="match status" value="1"/>
</dbReference>
<dbReference type="Pfam" id="PF00266">
    <property type="entry name" value="Aminotran_5"/>
    <property type="match status" value="1"/>
</dbReference>
<dbReference type="GO" id="GO:0006534">
    <property type="term" value="P:cysteine metabolic process"/>
    <property type="evidence" value="ECO:0007669"/>
    <property type="project" value="InterPro"/>
</dbReference>
<dbReference type="PANTHER" id="PTHR43586">
    <property type="entry name" value="CYSTEINE DESULFURASE"/>
    <property type="match status" value="1"/>
</dbReference>
<dbReference type="InterPro" id="IPR015424">
    <property type="entry name" value="PyrdxlP-dep_Trfase"/>
</dbReference>
<evidence type="ECO:0000313" key="8">
    <source>
        <dbReference type="Proteomes" id="UP000502533"/>
    </source>
</evidence>
<gene>
    <name evidence="7" type="ORF">GWK63_10340</name>
</gene>
<dbReference type="Gene3D" id="3.40.640.10">
    <property type="entry name" value="Type I PLP-dependent aspartate aminotransferase-like (Major domain)"/>
    <property type="match status" value="1"/>
</dbReference>
<dbReference type="Gene3D" id="3.90.1150.10">
    <property type="entry name" value="Aspartate Aminotransferase, domain 1"/>
    <property type="match status" value="1"/>
</dbReference>
<dbReference type="EMBL" id="CP050139">
    <property type="protein sequence ID" value="QIP35809.1"/>
    <property type="molecule type" value="Genomic_DNA"/>
</dbReference>
<keyword evidence="5" id="KW-0663">Pyridoxal phosphate</keyword>
<proteinExistence type="inferred from homology"/>
<keyword evidence="4" id="KW-0808">Transferase</keyword>
<dbReference type="GO" id="GO:0031071">
    <property type="term" value="F:cysteine desulfurase activity"/>
    <property type="evidence" value="ECO:0007669"/>
    <property type="project" value="UniProtKB-EC"/>
</dbReference>
<dbReference type="InterPro" id="IPR010970">
    <property type="entry name" value="Cys_dSase_SufS"/>
</dbReference>
<dbReference type="GO" id="GO:0030170">
    <property type="term" value="F:pyridoxal phosphate binding"/>
    <property type="evidence" value="ECO:0007669"/>
    <property type="project" value="InterPro"/>
</dbReference>
<dbReference type="PANTHER" id="PTHR43586:SF8">
    <property type="entry name" value="CYSTEINE DESULFURASE 1, CHLOROPLASTIC"/>
    <property type="match status" value="1"/>
</dbReference>
<evidence type="ECO:0000256" key="5">
    <source>
        <dbReference type="ARBA" id="ARBA00022898"/>
    </source>
</evidence>
<protein>
    <recommendedName>
        <fullName evidence="3">cysteine desulfurase</fullName>
        <ecNumber evidence="3">2.8.1.7</ecNumber>
    </recommendedName>
</protein>
<dbReference type="Proteomes" id="UP000502533">
    <property type="component" value="Chromosome"/>
</dbReference>
<dbReference type="NCBIfam" id="TIGR01979">
    <property type="entry name" value="sufS"/>
    <property type="match status" value="1"/>
</dbReference>
<comment type="similarity">
    <text evidence="2">Belongs to the class-V pyridoxal-phosphate-dependent aminotransferase family. Csd subfamily.</text>
</comment>
<dbReference type="AlphaFoldDB" id="A0A181CC26"/>
<reference evidence="7 8" key="1">
    <citation type="submission" date="2020-03" db="EMBL/GenBank/DDBJ databases">
        <title>Isolation of cellulose-producing strains, genome characterization and application of the synthesized cellulose films as an economical and sustainable material for piezoelectric sensor construction.</title>
        <authorList>
            <person name="Mangayil R.K."/>
        </authorList>
    </citation>
    <scope>NUCLEOTIDE SEQUENCE [LARGE SCALE GENOMIC DNA]</scope>
    <source>
        <strain evidence="7 8">ENS 9a1a</strain>
    </source>
</reference>
<dbReference type="InterPro" id="IPR015421">
    <property type="entry name" value="PyrdxlP-dep_Trfase_major"/>
</dbReference>